<evidence type="ECO:0000313" key="2">
    <source>
        <dbReference type="Proteomes" id="UP000001292"/>
    </source>
</evidence>
<proteinExistence type="predicted"/>
<dbReference type="HOGENOM" id="CLU_827083_0_0_1"/>
<dbReference type="OrthoDB" id="7850102at2759"/>
<dbReference type="PhylomeDB" id="B4HGD4"/>
<dbReference type="KEGG" id="dse:6606595"/>
<dbReference type="AlphaFoldDB" id="B4HGD4"/>
<evidence type="ECO:0000313" key="1">
    <source>
        <dbReference type="EMBL" id="EDW42382.1"/>
    </source>
</evidence>
<accession>B4HGD4</accession>
<dbReference type="OMA" id="PTCTRWL"/>
<dbReference type="Proteomes" id="UP000001292">
    <property type="component" value="Unassembled WGS sequence"/>
</dbReference>
<organism evidence="2">
    <name type="scientific">Drosophila sechellia</name>
    <name type="common">Fruit fly</name>
    <dbReference type="NCBI Taxonomy" id="7238"/>
    <lineage>
        <taxon>Eukaryota</taxon>
        <taxon>Metazoa</taxon>
        <taxon>Ecdysozoa</taxon>
        <taxon>Arthropoda</taxon>
        <taxon>Hexapoda</taxon>
        <taxon>Insecta</taxon>
        <taxon>Pterygota</taxon>
        <taxon>Neoptera</taxon>
        <taxon>Endopterygota</taxon>
        <taxon>Diptera</taxon>
        <taxon>Brachycera</taxon>
        <taxon>Muscomorpha</taxon>
        <taxon>Ephydroidea</taxon>
        <taxon>Drosophilidae</taxon>
        <taxon>Drosophila</taxon>
        <taxon>Sophophora</taxon>
    </lineage>
</organism>
<sequence length="332" mass="38666">MAKPFSLTEEKLDDLFVQEVVSVVKLVDMLPDKDNIVPTCTRWLNIFQQSTPKERFSRNYMLLLLHKQLNDHKSLGYPFTWPGSFHMDLRTLHQMSLKPNPANGKDVVDCNCDASLNEEELSSFSSCENIVEANRRLVKENTALSKESKELQCLIDKLQVKQAADKHAIKRINDEIYMLDKENRYMKRIFACSSITALKKLCHGEDPGMFFDTMFRVLCEDVSDHQQVQHFNELFKILLHAHMDHYRRQQRAPLMEEASQSFDNLKAKVSKRYKNVLGMKLDAESHELTLSAMRYLTILRKLFYATFEGKASTKKAALKFLQHNYELMSEML</sequence>
<dbReference type="EMBL" id="CH480815">
    <property type="protein sequence ID" value="EDW42382.1"/>
    <property type="molecule type" value="Genomic_DNA"/>
</dbReference>
<reference evidence="1 2" key="1">
    <citation type="journal article" date="2007" name="Nature">
        <title>Evolution of genes and genomes on the Drosophila phylogeny.</title>
        <authorList>
            <consortium name="Drosophila 12 Genomes Consortium"/>
            <person name="Clark A.G."/>
            <person name="Eisen M.B."/>
            <person name="Smith D.R."/>
            <person name="Bergman C.M."/>
            <person name="Oliver B."/>
            <person name="Markow T.A."/>
            <person name="Kaufman T.C."/>
            <person name="Kellis M."/>
            <person name="Gelbart W."/>
            <person name="Iyer V.N."/>
            <person name="Pollard D.A."/>
            <person name="Sackton T.B."/>
            <person name="Larracuente A.M."/>
            <person name="Singh N.D."/>
            <person name="Abad J.P."/>
            <person name="Abt D.N."/>
            <person name="Adryan B."/>
            <person name="Aguade M."/>
            <person name="Akashi H."/>
            <person name="Anderson W.W."/>
            <person name="Aquadro C.F."/>
            <person name="Ardell D.H."/>
            <person name="Arguello R."/>
            <person name="Artieri C.G."/>
            <person name="Barbash D.A."/>
            <person name="Barker D."/>
            <person name="Barsanti P."/>
            <person name="Batterham P."/>
            <person name="Batzoglou S."/>
            <person name="Begun D."/>
            <person name="Bhutkar A."/>
            <person name="Blanco E."/>
            <person name="Bosak S.A."/>
            <person name="Bradley R.K."/>
            <person name="Brand A.D."/>
            <person name="Brent M.R."/>
            <person name="Brooks A.N."/>
            <person name="Brown R.H."/>
            <person name="Butlin R.K."/>
            <person name="Caggese C."/>
            <person name="Calvi B.R."/>
            <person name="Bernardo de Carvalho A."/>
            <person name="Caspi A."/>
            <person name="Castrezana S."/>
            <person name="Celniker S.E."/>
            <person name="Chang J.L."/>
            <person name="Chapple C."/>
            <person name="Chatterji S."/>
            <person name="Chinwalla A."/>
            <person name="Civetta A."/>
            <person name="Clifton S.W."/>
            <person name="Comeron J.M."/>
            <person name="Costello J.C."/>
            <person name="Coyne J.A."/>
            <person name="Daub J."/>
            <person name="David R.G."/>
            <person name="Delcher A.L."/>
            <person name="Delehaunty K."/>
            <person name="Do C.B."/>
            <person name="Ebling H."/>
            <person name="Edwards K."/>
            <person name="Eickbush T."/>
            <person name="Evans J.D."/>
            <person name="Filipski A."/>
            <person name="Findeiss S."/>
            <person name="Freyhult E."/>
            <person name="Fulton L."/>
            <person name="Fulton R."/>
            <person name="Garcia A.C."/>
            <person name="Gardiner A."/>
            <person name="Garfield D.A."/>
            <person name="Garvin B.E."/>
            <person name="Gibson G."/>
            <person name="Gilbert D."/>
            <person name="Gnerre S."/>
            <person name="Godfrey J."/>
            <person name="Good R."/>
            <person name="Gotea V."/>
            <person name="Gravely B."/>
            <person name="Greenberg A.J."/>
            <person name="Griffiths-Jones S."/>
            <person name="Gross S."/>
            <person name="Guigo R."/>
            <person name="Gustafson E.A."/>
            <person name="Haerty W."/>
            <person name="Hahn M.W."/>
            <person name="Halligan D.L."/>
            <person name="Halpern A.L."/>
            <person name="Halter G.M."/>
            <person name="Han M.V."/>
            <person name="Heger A."/>
            <person name="Hillier L."/>
            <person name="Hinrichs A.S."/>
            <person name="Holmes I."/>
            <person name="Hoskins R.A."/>
            <person name="Hubisz M.J."/>
            <person name="Hultmark D."/>
            <person name="Huntley M.A."/>
            <person name="Jaffe D.B."/>
            <person name="Jagadeeshan S."/>
            <person name="Jeck W.R."/>
            <person name="Johnson J."/>
            <person name="Jones C.D."/>
            <person name="Jordan W.C."/>
            <person name="Karpen G.H."/>
            <person name="Kataoka E."/>
            <person name="Keightley P.D."/>
            <person name="Kheradpour P."/>
            <person name="Kirkness E.F."/>
            <person name="Koerich L.B."/>
            <person name="Kristiansen K."/>
            <person name="Kudrna D."/>
            <person name="Kulathinal R.J."/>
            <person name="Kumar S."/>
            <person name="Kwok R."/>
            <person name="Lander E."/>
            <person name="Langley C.H."/>
            <person name="Lapoint R."/>
            <person name="Lazzaro B.P."/>
            <person name="Lee S.J."/>
            <person name="Levesque L."/>
            <person name="Li R."/>
            <person name="Lin C.F."/>
            <person name="Lin M.F."/>
            <person name="Lindblad-Toh K."/>
            <person name="Llopart A."/>
            <person name="Long M."/>
            <person name="Low L."/>
            <person name="Lozovsky E."/>
            <person name="Lu J."/>
            <person name="Luo M."/>
            <person name="Machado C.A."/>
            <person name="Makalowski W."/>
            <person name="Marzo M."/>
            <person name="Matsuda M."/>
            <person name="Matzkin L."/>
            <person name="McAllister B."/>
            <person name="McBride C.S."/>
            <person name="McKernan B."/>
            <person name="McKernan K."/>
            <person name="Mendez-Lago M."/>
            <person name="Minx P."/>
            <person name="Mollenhauer M.U."/>
            <person name="Montooth K."/>
            <person name="Mount S.M."/>
            <person name="Mu X."/>
            <person name="Myers E."/>
            <person name="Negre B."/>
            <person name="Newfeld S."/>
            <person name="Nielsen R."/>
            <person name="Noor M.A."/>
            <person name="O'Grady P."/>
            <person name="Pachter L."/>
            <person name="Papaceit M."/>
            <person name="Parisi M.J."/>
            <person name="Parisi M."/>
            <person name="Parts L."/>
            <person name="Pedersen J.S."/>
            <person name="Pesole G."/>
            <person name="Phillippy A.M."/>
            <person name="Ponting C.P."/>
            <person name="Pop M."/>
            <person name="Porcelli D."/>
            <person name="Powell J.R."/>
            <person name="Prohaska S."/>
            <person name="Pruitt K."/>
            <person name="Puig M."/>
            <person name="Quesneville H."/>
            <person name="Ram K.R."/>
            <person name="Rand D."/>
            <person name="Rasmussen M.D."/>
            <person name="Reed L.K."/>
            <person name="Reenan R."/>
            <person name="Reily A."/>
            <person name="Remington K.A."/>
            <person name="Rieger T.T."/>
            <person name="Ritchie M.G."/>
            <person name="Robin C."/>
            <person name="Rogers Y.H."/>
            <person name="Rohde C."/>
            <person name="Rozas J."/>
            <person name="Rubenfield M.J."/>
            <person name="Ruiz A."/>
            <person name="Russo S."/>
            <person name="Salzberg S.L."/>
            <person name="Sanchez-Gracia A."/>
            <person name="Saranga D.J."/>
            <person name="Sato H."/>
            <person name="Schaeffer S.W."/>
            <person name="Schatz M.C."/>
            <person name="Schlenke T."/>
            <person name="Schwartz R."/>
            <person name="Segarra C."/>
            <person name="Singh R.S."/>
            <person name="Sirot L."/>
            <person name="Sirota M."/>
            <person name="Sisneros N.B."/>
            <person name="Smith C.D."/>
            <person name="Smith T.F."/>
            <person name="Spieth J."/>
            <person name="Stage D.E."/>
            <person name="Stark A."/>
            <person name="Stephan W."/>
            <person name="Strausberg R.L."/>
            <person name="Strempel S."/>
            <person name="Sturgill D."/>
            <person name="Sutton G."/>
            <person name="Sutton G.G."/>
            <person name="Tao W."/>
            <person name="Teichmann S."/>
            <person name="Tobari Y.N."/>
            <person name="Tomimura Y."/>
            <person name="Tsolas J.M."/>
            <person name="Valente V.L."/>
            <person name="Venter E."/>
            <person name="Venter J.C."/>
            <person name="Vicario S."/>
            <person name="Vieira F.G."/>
            <person name="Vilella A.J."/>
            <person name="Villasante A."/>
            <person name="Walenz B."/>
            <person name="Wang J."/>
            <person name="Wasserman M."/>
            <person name="Watts T."/>
            <person name="Wilson D."/>
            <person name="Wilson R.K."/>
            <person name="Wing R.A."/>
            <person name="Wolfner M.F."/>
            <person name="Wong A."/>
            <person name="Wong G.K."/>
            <person name="Wu C.I."/>
            <person name="Wu G."/>
            <person name="Yamamoto D."/>
            <person name="Yang H.P."/>
            <person name="Yang S.P."/>
            <person name="Yorke J.A."/>
            <person name="Yoshida K."/>
            <person name="Zdobnov E."/>
            <person name="Zhang P."/>
            <person name="Zhang Y."/>
            <person name="Zimin A.V."/>
            <person name="Baldwin J."/>
            <person name="Abdouelleil A."/>
            <person name="Abdulkadir J."/>
            <person name="Abebe A."/>
            <person name="Abera B."/>
            <person name="Abreu J."/>
            <person name="Acer S.C."/>
            <person name="Aftuck L."/>
            <person name="Alexander A."/>
            <person name="An P."/>
            <person name="Anderson E."/>
            <person name="Anderson S."/>
            <person name="Arachi H."/>
            <person name="Azer M."/>
            <person name="Bachantsang P."/>
            <person name="Barry A."/>
            <person name="Bayul T."/>
            <person name="Berlin A."/>
            <person name="Bessette D."/>
            <person name="Bloom T."/>
            <person name="Blye J."/>
            <person name="Boguslavskiy L."/>
            <person name="Bonnet C."/>
            <person name="Boukhgalter B."/>
            <person name="Bourzgui I."/>
            <person name="Brown A."/>
            <person name="Cahill P."/>
            <person name="Channer S."/>
            <person name="Cheshatsang Y."/>
            <person name="Chuda L."/>
            <person name="Citroen M."/>
            <person name="Collymore A."/>
            <person name="Cooke P."/>
            <person name="Costello M."/>
            <person name="D'Aco K."/>
            <person name="Daza R."/>
            <person name="De Haan G."/>
            <person name="DeGray S."/>
            <person name="DeMaso C."/>
            <person name="Dhargay N."/>
            <person name="Dooley K."/>
            <person name="Dooley E."/>
            <person name="Doricent M."/>
            <person name="Dorje P."/>
            <person name="Dorjee K."/>
            <person name="Dupes A."/>
            <person name="Elong R."/>
            <person name="Falk J."/>
            <person name="Farina A."/>
            <person name="Faro S."/>
            <person name="Ferguson D."/>
            <person name="Fisher S."/>
            <person name="Foley C.D."/>
            <person name="Franke A."/>
            <person name="Friedrich D."/>
            <person name="Gadbois L."/>
            <person name="Gearin G."/>
            <person name="Gearin C.R."/>
            <person name="Giannoukos G."/>
            <person name="Goode T."/>
            <person name="Graham J."/>
            <person name="Grandbois E."/>
            <person name="Grewal S."/>
            <person name="Gyaltsen K."/>
            <person name="Hafez N."/>
            <person name="Hagos B."/>
            <person name="Hall J."/>
            <person name="Henson C."/>
            <person name="Hollinger A."/>
            <person name="Honan T."/>
            <person name="Huard M.D."/>
            <person name="Hughes L."/>
            <person name="Hurhula B."/>
            <person name="Husby M.E."/>
            <person name="Kamat A."/>
            <person name="Kanga B."/>
            <person name="Kashin S."/>
            <person name="Khazanovich D."/>
            <person name="Kisner P."/>
            <person name="Lance K."/>
            <person name="Lara M."/>
            <person name="Lee W."/>
            <person name="Lennon N."/>
            <person name="Letendre F."/>
            <person name="LeVine R."/>
            <person name="Lipovsky A."/>
            <person name="Liu X."/>
            <person name="Liu J."/>
            <person name="Liu S."/>
            <person name="Lokyitsang T."/>
            <person name="Lokyitsang Y."/>
            <person name="Lubonja R."/>
            <person name="Lui A."/>
            <person name="MacDonald P."/>
            <person name="Magnisalis V."/>
            <person name="Maru K."/>
            <person name="Matthews C."/>
            <person name="McCusker W."/>
            <person name="McDonough S."/>
            <person name="Mehta T."/>
            <person name="Meldrim J."/>
            <person name="Meneus L."/>
            <person name="Mihai O."/>
            <person name="Mihalev A."/>
            <person name="Mihova T."/>
            <person name="Mittelman R."/>
            <person name="Mlenga V."/>
            <person name="Montmayeur A."/>
            <person name="Mulrain L."/>
            <person name="Navidi A."/>
            <person name="Naylor J."/>
            <person name="Negash T."/>
            <person name="Nguyen T."/>
            <person name="Nguyen N."/>
            <person name="Nicol R."/>
            <person name="Norbu C."/>
            <person name="Norbu N."/>
            <person name="Novod N."/>
            <person name="O'Neill B."/>
            <person name="Osman S."/>
            <person name="Markiewicz E."/>
            <person name="Oyono O.L."/>
            <person name="Patti C."/>
            <person name="Phunkhang P."/>
            <person name="Pierre F."/>
            <person name="Priest M."/>
            <person name="Raghuraman S."/>
            <person name="Rege F."/>
            <person name="Reyes R."/>
            <person name="Rise C."/>
            <person name="Rogov P."/>
            <person name="Ross K."/>
            <person name="Ryan E."/>
            <person name="Settipalli S."/>
            <person name="Shea T."/>
            <person name="Sherpa N."/>
            <person name="Shi L."/>
            <person name="Shih D."/>
            <person name="Sparrow T."/>
            <person name="Spaulding J."/>
            <person name="Stalker J."/>
            <person name="Stange-Thomann N."/>
            <person name="Stavropoulos S."/>
            <person name="Stone C."/>
            <person name="Strader C."/>
            <person name="Tesfaye S."/>
            <person name="Thomson T."/>
            <person name="Thoulutsang Y."/>
            <person name="Thoulutsang D."/>
            <person name="Topham K."/>
            <person name="Topping I."/>
            <person name="Tsamla T."/>
            <person name="Vassiliev H."/>
            <person name="Vo A."/>
            <person name="Wangchuk T."/>
            <person name="Wangdi T."/>
            <person name="Weiand M."/>
            <person name="Wilkinson J."/>
            <person name="Wilson A."/>
            <person name="Yadav S."/>
            <person name="Young G."/>
            <person name="Yu Q."/>
            <person name="Zembek L."/>
            <person name="Zhong D."/>
            <person name="Zimmer A."/>
            <person name="Zwirko Z."/>
            <person name="Jaffe D.B."/>
            <person name="Alvarez P."/>
            <person name="Brockman W."/>
            <person name="Butler J."/>
            <person name="Chin C."/>
            <person name="Gnerre S."/>
            <person name="Grabherr M."/>
            <person name="Kleber M."/>
            <person name="Mauceli E."/>
            <person name="MacCallum I."/>
        </authorList>
    </citation>
    <scope>NUCLEOTIDE SEQUENCE [LARGE SCALE GENOMIC DNA]</scope>
    <source>
        <strain evidence="2">Rob3c / Tucson 14021-0248.25</strain>
    </source>
</reference>
<keyword evidence="2" id="KW-1185">Reference proteome</keyword>
<gene>
    <name evidence="1" type="primary">Dsec\GM25970</name>
    <name evidence="1" type="ORF">Dsec_GM25970</name>
</gene>
<protein>
    <submittedName>
        <fullName evidence="1">GM25970</fullName>
    </submittedName>
</protein>
<name>B4HGD4_DROSE</name>